<feature type="region of interest" description="Disordered" evidence="1">
    <location>
        <begin position="164"/>
        <end position="193"/>
    </location>
</feature>
<organism evidence="2 3">
    <name type="scientific">Bos mutus grunniens</name>
    <name type="common">Wild yak</name>
    <name type="synonym">Bos grunniens</name>
    <dbReference type="NCBI Taxonomy" id="30521"/>
    <lineage>
        <taxon>Eukaryota</taxon>
        <taxon>Metazoa</taxon>
        <taxon>Chordata</taxon>
        <taxon>Craniata</taxon>
        <taxon>Vertebrata</taxon>
        <taxon>Euteleostomi</taxon>
        <taxon>Mammalia</taxon>
        <taxon>Eutheria</taxon>
        <taxon>Laurasiatheria</taxon>
        <taxon>Artiodactyla</taxon>
        <taxon>Ruminantia</taxon>
        <taxon>Pecora</taxon>
        <taxon>Bovidae</taxon>
        <taxon>Bovinae</taxon>
        <taxon>Bos</taxon>
    </lineage>
</organism>
<reference evidence="2" key="2">
    <citation type="submission" date="2025-08" db="UniProtKB">
        <authorList>
            <consortium name="Ensembl"/>
        </authorList>
    </citation>
    <scope>IDENTIFICATION</scope>
</reference>
<protein>
    <submittedName>
        <fullName evidence="2">Sperm acrosome associated 9</fullName>
    </submittedName>
</protein>
<dbReference type="AlphaFoldDB" id="A0A8B9XTC9"/>
<reference evidence="2" key="1">
    <citation type="submission" date="2019-05" db="EMBL/GenBank/DDBJ databases">
        <authorList>
            <person name="Zhang S."/>
            <person name="Liu J."/>
        </authorList>
    </citation>
    <scope>NUCLEOTIDE SEQUENCE [LARGE SCALE GENOMIC DNA]</scope>
</reference>
<dbReference type="Ensembl" id="ENSBGRT00000028932.1">
    <property type="protein sequence ID" value="ENSBGRP00000025078.1"/>
    <property type="gene ID" value="ENSBGRG00000015688.1"/>
</dbReference>
<feature type="compositionally biased region" description="Pro residues" evidence="1">
    <location>
        <begin position="234"/>
        <end position="246"/>
    </location>
</feature>
<evidence type="ECO:0000313" key="2">
    <source>
        <dbReference type="Ensembl" id="ENSBGRP00000025078.1"/>
    </source>
</evidence>
<sequence length="253" mass="28441">MMNEVKESLRSVEQKYKIFQQQQFTFIGALEHCRENAHDKIRPISSIGQVQSYMEHHCSNSTDRRILLMFLDICSELSKLCQHFEALHAGTPVTNNLLEKCKTLVSQSNDLSSLRAKYPHDVVNHLSCDEARNHYGGVVSLIPIILDLMKEWVAHSEKLPRKALQQVSEPQAATRATAHAPQASGTQPQLQKQNCGQLIQNIPKPGERPRKFKTTLETTWWETVVGSWGTRPTPALPDPTAFPPIPSRGAACN</sequence>
<reference evidence="2" key="3">
    <citation type="submission" date="2025-09" db="UniProtKB">
        <authorList>
            <consortium name="Ensembl"/>
        </authorList>
    </citation>
    <scope>IDENTIFICATION</scope>
</reference>
<dbReference type="GO" id="GO:0160110">
    <property type="term" value="C:axonemal microtubule doublet inner sheath"/>
    <property type="evidence" value="ECO:0007669"/>
    <property type="project" value="Ensembl"/>
</dbReference>
<dbReference type="PANTHER" id="PTHR32455">
    <property type="entry name" value="SPERM ACROSOME-ASSOCIATED PROTEIN 9"/>
    <property type="match status" value="1"/>
</dbReference>
<dbReference type="GO" id="GO:0005879">
    <property type="term" value="C:axonemal microtubule"/>
    <property type="evidence" value="ECO:0007669"/>
    <property type="project" value="Ensembl"/>
</dbReference>
<dbReference type="InterPro" id="IPR027818">
    <property type="entry name" value="SPACA9"/>
</dbReference>
<feature type="compositionally biased region" description="Polar residues" evidence="1">
    <location>
        <begin position="184"/>
        <end position="193"/>
    </location>
</feature>
<dbReference type="GO" id="GO:0036126">
    <property type="term" value="C:sperm flagellum"/>
    <property type="evidence" value="ECO:0007669"/>
    <property type="project" value="Ensembl"/>
</dbReference>
<dbReference type="PANTHER" id="PTHR32455:SF1">
    <property type="entry name" value="SPERM ACROSOME-ASSOCIATED PROTEIN 9"/>
    <property type="match status" value="1"/>
</dbReference>
<dbReference type="GO" id="GO:0030317">
    <property type="term" value="P:flagellated sperm motility"/>
    <property type="evidence" value="ECO:0007669"/>
    <property type="project" value="Ensembl"/>
</dbReference>
<dbReference type="GO" id="GO:0008017">
    <property type="term" value="F:microtubule binding"/>
    <property type="evidence" value="ECO:0007669"/>
    <property type="project" value="Ensembl"/>
</dbReference>
<name>A0A8B9XTC9_BOSMU</name>
<dbReference type="GeneTree" id="ENSGT00390000007746"/>
<proteinExistence type="predicted"/>
<dbReference type="GO" id="GO:0048306">
    <property type="term" value="F:calcium-dependent protein binding"/>
    <property type="evidence" value="ECO:0007669"/>
    <property type="project" value="Ensembl"/>
</dbReference>
<feature type="compositionally biased region" description="Low complexity" evidence="1">
    <location>
        <begin position="170"/>
        <end position="183"/>
    </location>
</feature>
<dbReference type="GO" id="GO:0097546">
    <property type="term" value="C:ciliary base"/>
    <property type="evidence" value="ECO:0007669"/>
    <property type="project" value="Ensembl"/>
</dbReference>
<feature type="region of interest" description="Disordered" evidence="1">
    <location>
        <begin position="231"/>
        <end position="253"/>
    </location>
</feature>
<evidence type="ECO:0000256" key="1">
    <source>
        <dbReference type="SAM" id="MobiDB-lite"/>
    </source>
</evidence>
<dbReference type="Pfam" id="PF15120">
    <property type="entry name" value="SPACA9"/>
    <property type="match status" value="1"/>
</dbReference>
<accession>A0A8B9XTC9</accession>
<dbReference type="GO" id="GO:0036064">
    <property type="term" value="C:ciliary basal body"/>
    <property type="evidence" value="ECO:0007669"/>
    <property type="project" value="Ensembl"/>
</dbReference>
<dbReference type="GO" id="GO:0035082">
    <property type="term" value="P:axoneme assembly"/>
    <property type="evidence" value="ECO:0007669"/>
    <property type="project" value="Ensembl"/>
</dbReference>
<keyword evidence="3" id="KW-1185">Reference proteome</keyword>
<gene>
    <name evidence="2" type="primary">SPACA9</name>
</gene>
<dbReference type="Proteomes" id="UP000694520">
    <property type="component" value="Chromosome 9"/>
</dbReference>
<dbReference type="GO" id="GO:0001669">
    <property type="term" value="C:acrosomal vesicle"/>
    <property type="evidence" value="ECO:0007669"/>
    <property type="project" value="Ensembl"/>
</dbReference>
<evidence type="ECO:0000313" key="3">
    <source>
        <dbReference type="Proteomes" id="UP000694520"/>
    </source>
</evidence>